<sequence length="70" mass="7810">MPVQKRYHQTVTLLSSPSPPLGEEKDDDSLPSNENHNQEQAENHGCDSDGCSYSSDGEKDEYFICISFCV</sequence>
<protein>
    <submittedName>
        <fullName evidence="2">Uncharacterized protein</fullName>
    </submittedName>
</protein>
<evidence type="ECO:0000313" key="2">
    <source>
        <dbReference type="EMBL" id="PIN08588.1"/>
    </source>
</evidence>
<dbReference type="AlphaFoldDB" id="A0A2G9GTK2"/>
<organism evidence="2 3">
    <name type="scientific">Handroanthus impetiginosus</name>
    <dbReference type="NCBI Taxonomy" id="429701"/>
    <lineage>
        <taxon>Eukaryota</taxon>
        <taxon>Viridiplantae</taxon>
        <taxon>Streptophyta</taxon>
        <taxon>Embryophyta</taxon>
        <taxon>Tracheophyta</taxon>
        <taxon>Spermatophyta</taxon>
        <taxon>Magnoliopsida</taxon>
        <taxon>eudicotyledons</taxon>
        <taxon>Gunneridae</taxon>
        <taxon>Pentapetalae</taxon>
        <taxon>asterids</taxon>
        <taxon>lamiids</taxon>
        <taxon>Lamiales</taxon>
        <taxon>Bignoniaceae</taxon>
        <taxon>Crescentiina</taxon>
        <taxon>Tabebuia alliance</taxon>
        <taxon>Handroanthus</taxon>
    </lineage>
</organism>
<keyword evidence="3" id="KW-1185">Reference proteome</keyword>
<accession>A0A2G9GTK2</accession>
<dbReference type="EMBL" id="NKXS01003764">
    <property type="protein sequence ID" value="PIN08588.1"/>
    <property type="molecule type" value="Genomic_DNA"/>
</dbReference>
<feature type="region of interest" description="Disordered" evidence="1">
    <location>
        <begin position="1"/>
        <end position="57"/>
    </location>
</feature>
<proteinExistence type="predicted"/>
<evidence type="ECO:0000256" key="1">
    <source>
        <dbReference type="SAM" id="MobiDB-lite"/>
    </source>
</evidence>
<comment type="caution">
    <text evidence="2">The sequence shown here is derived from an EMBL/GenBank/DDBJ whole genome shotgun (WGS) entry which is preliminary data.</text>
</comment>
<evidence type="ECO:0000313" key="3">
    <source>
        <dbReference type="Proteomes" id="UP000231279"/>
    </source>
</evidence>
<dbReference type="Proteomes" id="UP000231279">
    <property type="component" value="Unassembled WGS sequence"/>
</dbReference>
<name>A0A2G9GTK2_9LAMI</name>
<feature type="compositionally biased region" description="Basic and acidic residues" evidence="1">
    <location>
        <begin position="36"/>
        <end position="47"/>
    </location>
</feature>
<reference evidence="3" key="1">
    <citation type="journal article" date="2018" name="Gigascience">
        <title>Genome assembly of the Pink Ipe (Handroanthus impetiginosus, Bignoniaceae), a highly valued, ecologically keystone Neotropical timber forest tree.</title>
        <authorList>
            <person name="Silva-Junior O.B."/>
            <person name="Grattapaglia D."/>
            <person name="Novaes E."/>
            <person name="Collevatti R.G."/>
        </authorList>
    </citation>
    <scope>NUCLEOTIDE SEQUENCE [LARGE SCALE GENOMIC DNA]</scope>
    <source>
        <strain evidence="3">cv. UFG-1</strain>
    </source>
</reference>
<gene>
    <name evidence="2" type="ORF">CDL12_18840</name>
</gene>